<keyword evidence="7" id="KW-0472">Membrane</keyword>
<dbReference type="AlphaFoldDB" id="A0A7C3V5H6"/>
<evidence type="ECO:0000256" key="3">
    <source>
        <dbReference type="ARBA" id="ARBA00022723"/>
    </source>
</evidence>
<feature type="domain" description="4Fe-4S ferredoxin-type" evidence="8">
    <location>
        <begin position="243"/>
        <end position="272"/>
    </location>
</feature>
<keyword evidence="7" id="KW-0812">Transmembrane</keyword>
<gene>
    <name evidence="9" type="ORF">ENW96_08505</name>
</gene>
<dbReference type="InterPro" id="IPR017900">
    <property type="entry name" value="4Fe4S_Fe_S_CS"/>
</dbReference>
<keyword evidence="3" id="KW-0479">Metal-binding</keyword>
<protein>
    <submittedName>
        <fullName evidence="9">4Fe-4S binding protein</fullName>
    </submittedName>
</protein>
<evidence type="ECO:0000256" key="2">
    <source>
        <dbReference type="ARBA" id="ARBA00022485"/>
    </source>
</evidence>
<keyword evidence="4" id="KW-0249">Electron transport</keyword>
<dbReference type="PANTHER" id="PTHR30176">
    <property type="entry name" value="FERREDOXIN-TYPE PROTEIN NAPH"/>
    <property type="match status" value="1"/>
</dbReference>
<proteinExistence type="predicted"/>
<reference evidence="9" key="1">
    <citation type="journal article" date="2020" name="mSystems">
        <title>Genome- and Community-Level Interaction Insights into Carbon Utilization and Element Cycling Functions of Hydrothermarchaeota in Hydrothermal Sediment.</title>
        <authorList>
            <person name="Zhou Z."/>
            <person name="Liu Y."/>
            <person name="Xu W."/>
            <person name="Pan J."/>
            <person name="Luo Z.H."/>
            <person name="Li M."/>
        </authorList>
    </citation>
    <scope>NUCLEOTIDE SEQUENCE [LARGE SCALE GENOMIC DNA]</scope>
    <source>
        <strain evidence="9">SpSt-897</strain>
    </source>
</reference>
<comment type="caution">
    <text evidence="9">The sequence shown here is derived from an EMBL/GenBank/DDBJ whole genome shotgun (WGS) entry which is preliminary data.</text>
</comment>
<dbReference type="InterPro" id="IPR051684">
    <property type="entry name" value="Electron_Trans/Redox"/>
</dbReference>
<feature type="domain" description="4Fe-4S ferredoxin-type" evidence="8">
    <location>
        <begin position="360"/>
        <end position="394"/>
    </location>
</feature>
<dbReference type="Gene3D" id="3.30.70.20">
    <property type="match status" value="2"/>
</dbReference>
<evidence type="ECO:0000313" key="9">
    <source>
        <dbReference type="EMBL" id="HGF34414.1"/>
    </source>
</evidence>
<keyword evidence="1" id="KW-0813">Transport</keyword>
<evidence type="ECO:0000256" key="4">
    <source>
        <dbReference type="ARBA" id="ARBA00022982"/>
    </source>
</evidence>
<feature type="domain" description="4Fe-4S ferredoxin-type" evidence="8">
    <location>
        <begin position="321"/>
        <end position="352"/>
    </location>
</feature>
<evidence type="ECO:0000256" key="6">
    <source>
        <dbReference type="ARBA" id="ARBA00023014"/>
    </source>
</evidence>
<evidence type="ECO:0000256" key="7">
    <source>
        <dbReference type="SAM" id="Phobius"/>
    </source>
</evidence>
<evidence type="ECO:0000256" key="5">
    <source>
        <dbReference type="ARBA" id="ARBA00023004"/>
    </source>
</evidence>
<dbReference type="PANTHER" id="PTHR30176:SF3">
    <property type="entry name" value="FERREDOXIN-TYPE PROTEIN NAPH"/>
    <property type="match status" value="1"/>
</dbReference>
<evidence type="ECO:0000256" key="1">
    <source>
        <dbReference type="ARBA" id="ARBA00022448"/>
    </source>
</evidence>
<keyword evidence="5" id="KW-0408">Iron</keyword>
<feature type="transmembrane region" description="Helical" evidence="7">
    <location>
        <begin position="173"/>
        <end position="194"/>
    </location>
</feature>
<dbReference type="PROSITE" id="PS00198">
    <property type="entry name" value="4FE4S_FER_1"/>
    <property type="match status" value="2"/>
</dbReference>
<sequence>MRLVTVRRLSQVFFLLLFLWFCITATVGPFFWQLRGWPINWLLELSPLTALATVLSTGTLFAGLAWALVTIVLTLLVGRFFCGFVCPLGAIHQFAGWLARWGRTQAFRVEANRHRRLQAVKYYLLAFLLALALMGSVQTGLLDPLPLLHRSINLTLAPIADKGLRVMSEGPRYYASAWLIGAVFLAAVALNLVLPRFFCRFVCPLGALFGLMSRFSPWRLGKTSNQCGDCRLCEEYCEGACRPSGRIIHSECVLCFNCLDRCPAGRITFAGQPSAAGEAGLPDLSRRGFVVAGTGLLVASMWELGGLSGANHNPGLIRPPGALDENRFLARCLRCGQCMRVCPANIIQPALLEAGVQGLWAPVINYRLGRSGCQLNCIACGQVCPTAALRPLSLEEKLGLGEYAAQGPVRLGTAFVDRSRCLPWALDRPCLVCHEMCPVSPKAIFTRTVYEPIREGRDLSARVLSQGVDLYAPLPPGINLASGDYFLRVHGQPEADFRRILGISGNRLTLAKPLAVVGRQVIYGAKVDIMVRLLRPYVDAARCIGCGMCEHECPVSGLRAIRVYSENESRSRAGRLIV</sequence>
<dbReference type="Pfam" id="PF00037">
    <property type="entry name" value="Fer4"/>
    <property type="match status" value="2"/>
</dbReference>
<feature type="transmembrane region" description="Helical" evidence="7">
    <location>
        <begin position="52"/>
        <end position="77"/>
    </location>
</feature>
<keyword evidence="6" id="KW-0411">Iron-sulfur</keyword>
<evidence type="ECO:0000259" key="8">
    <source>
        <dbReference type="PROSITE" id="PS51379"/>
    </source>
</evidence>
<name>A0A7C3V5H6_9BACT</name>
<keyword evidence="7" id="KW-1133">Transmembrane helix</keyword>
<dbReference type="EMBL" id="DTMF01000209">
    <property type="protein sequence ID" value="HGF34414.1"/>
    <property type="molecule type" value="Genomic_DNA"/>
</dbReference>
<dbReference type="GO" id="GO:0051539">
    <property type="term" value="F:4 iron, 4 sulfur cluster binding"/>
    <property type="evidence" value="ECO:0007669"/>
    <property type="project" value="UniProtKB-KW"/>
</dbReference>
<dbReference type="InterPro" id="IPR017896">
    <property type="entry name" value="4Fe4S_Fe-S-bd"/>
</dbReference>
<feature type="domain" description="4Fe-4S ferredoxin-type" evidence="8">
    <location>
        <begin position="534"/>
        <end position="563"/>
    </location>
</feature>
<dbReference type="Pfam" id="PF12801">
    <property type="entry name" value="Fer4_5"/>
    <property type="match status" value="2"/>
</dbReference>
<feature type="transmembrane region" description="Helical" evidence="7">
    <location>
        <begin position="201"/>
        <end position="220"/>
    </location>
</feature>
<dbReference type="PROSITE" id="PS51379">
    <property type="entry name" value="4FE4S_FER_2"/>
    <property type="match status" value="4"/>
</dbReference>
<accession>A0A7C3V5H6</accession>
<keyword evidence="2" id="KW-0004">4Fe-4S</keyword>
<feature type="transmembrane region" description="Helical" evidence="7">
    <location>
        <begin position="12"/>
        <end position="32"/>
    </location>
</feature>
<dbReference type="SUPFAM" id="SSF54862">
    <property type="entry name" value="4Fe-4S ferredoxins"/>
    <property type="match status" value="3"/>
</dbReference>
<dbReference type="GO" id="GO:0046872">
    <property type="term" value="F:metal ion binding"/>
    <property type="evidence" value="ECO:0007669"/>
    <property type="project" value="UniProtKB-KW"/>
</dbReference>
<dbReference type="CDD" id="cd16373">
    <property type="entry name" value="DMSOR_beta_like"/>
    <property type="match status" value="1"/>
</dbReference>
<dbReference type="GO" id="GO:0005886">
    <property type="term" value="C:plasma membrane"/>
    <property type="evidence" value="ECO:0007669"/>
    <property type="project" value="TreeGrafter"/>
</dbReference>
<feature type="transmembrane region" description="Helical" evidence="7">
    <location>
        <begin position="122"/>
        <end position="141"/>
    </location>
</feature>
<organism evidence="9">
    <name type="scientific">Desulfobacca acetoxidans</name>
    <dbReference type="NCBI Taxonomy" id="60893"/>
    <lineage>
        <taxon>Bacteria</taxon>
        <taxon>Pseudomonadati</taxon>
        <taxon>Thermodesulfobacteriota</taxon>
        <taxon>Desulfobaccia</taxon>
        <taxon>Desulfobaccales</taxon>
        <taxon>Desulfobaccaceae</taxon>
        <taxon>Desulfobacca</taxon>
    </lineage>
</organism>